<reference evidence="1 2" key="1">
    <citation type="submission" date="2019-03" db="EMBL/GenBank/DDBJ databases">
        <title>Genomic Encyclopedia of Archaeal and Bacterial Type Strains, Phase II (KMG-II): from individual species to whole genera.</title>
        <authorList>
            <person name="Goeker M."/>
        </authorList>
    </citation>
    <scope>NUCLEOTIDE SEQUENCE [LARGE SCALE GENOMIC DNA]</scope>
    <source>
        <strain evidence="1 2">DSM 28135</strain>
    </source>
</reference>
<name>A0A4V6Q4G1_9FLAO</name>
<dbReference type="Proteomes" id="UP000294689">
    <property type="component" value="Unassembled WGS sequence"/>
</dbReference>
<proteinExistence type="predicted"/>
<accession>A0A4V6Q4G1</accession>
<organism evidence="1 2">
    <name type="scientific">Gelidibacter sediminis</name>
    <dbReference type="NCBI Taxonomy" id="1608710"/>
    <lineage>
        <taxon>Bacteria</taxon>
        <taxon>Pseudomonadati</taxon>
        <taxon>Bacteroidota</taxon>
        <taxon>Flavobacteriia</taxon>
        <taxon>Flavobacteriales</taxon>
        <taxon>Flavobacteriaceae</taxon>
        <taxon>Gelidibacter</taxon>
    </lineage>
</organism>
<comment type="caution">
    <text evidence="1">The sequence shown here is derived from an EMBL/GenBank/DDBJ whole genome shotgun (WGS) entry which is preliminary data.</text>
</comment>
<keyword evidence="2" id="KW-1185">Reference proteome</keyword>
<sequence length="52" mass="6167">MPNYKMIDAHTQKKELLNSTDFGFDILLLFFMKYIFGKATTDNYSYFCTINL</sequence>
<evidence type="ECO:0000313" key="2">
    <source>
        <dbReference type="Proteomes" id="UP000294689"/>
    </source>
</evidence>
<evidence type="ECO:0000313" key="1">
    <source>
        <dbReference type="EMBL" id="TDU34396.1"/>
    </source>
</evidence>
<protein>
    <submittedName>
        <fullName evidence="1">Uncharacterized protein</fullName>
    </submittedName>
</protein>
<gene>
    <name evidence="1" type="ORF">BXY82_2716</name>
</gene>
<dbReference type="AlphaFoldDB" id="A0A4V6Q4G1"/>
<dbReference type="EMBL" id="SOBW01000009">
    <property type="protein sequence ID" value="TDU34396.1"/>
    <property type="molecule type" value="Genomic_DNA"/>
</dbReference>